<accession>X1IH85</accession>
<sequence>MTYAKLTKACKDLNMDYSPIKKSVEIKEDKIVLYREKLVVEKDVSYKEVDEIIEKLQEYFKERMIVFYKCSKEYSKDIDEPVQT</sequence>
<name>X1IH85_9ZZZZ</name>
<gene>
    <name evidence="1" type="ORF">S03H2_52374</name>
</gene>
<dbReference type="AlphaFoldDB" id="X1IH85"/>
<comment type="caution">
    <text evidence="1">The sequence shown here is derived from an EMBL/GenBank/DDBJ whole genome shotgun (WGS) entry which is preliminary data.</text>
</comment>
<organism evidence="1">
    <name type="scientific">marine sediment metagenome</name>
    <dbReference type="NCBI Taxonomy" id="412755"/>
    <lineage>
        <taxon>unclassified sequences</taxon>
        <taxon>metagenomes</taxon>
        <taxon>ecological metagenomes</taxon>
    </lineage>
</organism>
<protein>
    <submittedName>
        <fullName evidence="1">Uncharacterized protein</fullName>
    </submittedName>
</protein>
<reference evidence="1" key="1">
    <citation type="journal article" date="2014" name="Front. Microbiol.">
        <title>High frequency of phylogenetically diverse reductive dehalogenase-homologous genes in deep subseafloor sedimentary metagenomes.</title>
        <authorList>
            <person name="Kawai M."/>
            <person name="Futagami T."/>
            <person name="Toyoda A."/>
            <person name="Takaki Y."/>
            <person name="Nishi S."/>
            <person name="Hori S."/>
            <person name="Arai W."/>
            <person name="Tsubouchi T."/>
            <person name="Morono Y."/>
            <person name="Uchiyama I."/>
            <person name="Ito T."/>
            <person name="Fujiyama A."/>
            <person name="Inagaki F."/>
            <person name="Takami H."/>
        </authorList>
    </citation>
    <scope>NUCLEOTIDE SEQUENCE</scope>
    <source>
        <strain evidence="1">Expedition CK06-06</strain>
    </source>
</reference>
<dbReference type="EMBL" id="BARU01033268">
    <property type="protein sequence ID" value="GAH65459.1"/>
    <property type="molecule type" value="Genomic_DNA"/>
</dbReference>
<proteinExistence type="predicted"/>
<evidence type="ECO:0000313" key="1">
    <source>
        <dbReference type="EMBL" id="GAH65459.1"/>
    </source>
</evidence>